<dbReference type="GO" id="GO:0005886">
    <property type="term" value="C:plasma membrane"/>
    <property type="evidence" value="ECO:0007669"/>
    <property type="project" value="UniProtKB-SubCell"/>
</dbReference>
<dbReference type="GO" id="GO:0004190">
    <property type="term" value="F:aspartic-type endopeptidase activity"/>
    <property type="evidence" value="ECO:0007669"/>
    <property type="project" value="InterPro"/>
</dbReference>
<feature type="domain" description="Prepilin type IV endopeptidase peptidase" evidence="8">
    <location>
        <begin position="109"/>
        <end position="210"/>
    </location>
</feature>
<accession>A0A7G9FQK5</accession>
<comment type="subcellular location">
    <subcellularLocation>
        <location evidence="1">Cell membrane</location>
        <topology evidence="1">Multi-pass membrane protein</topology>
    </subcellularLocation>
</comment>
<keyword evidence="11" id="KW-1185">Reference proteome</keyword>
<keyword evidence="6 7" id="KW-0472">Membrane</keyword>
<reference evidence="10 11" key="1">
    <citation type="submission" date="2020-08" db="EMBL/GenBank/DDBJ databases">
        <authorList>
            <person name="Liu C."/>
            <person name="Sun Q."/>
        </authorList>
    </citation>
    <scope>NUCLEOTIDE SEQUENCE [LARGE SCALE GENOMIC DNA]</scope>
    <source>
        <strain evidence="10 11">NSJ-4</strain>
    </source>
</reference>
<feature type="transmembrane region" description="Helical" evidence="7">
    <location>
        <begin position="131"/>
        <end position="148"/>
    </location>
</feature>
<sequence>MNYFLYAMIYILVFLMGVTVFSYLNLVIERLPKKEKLTIRHSHCKQCDHEQTWKDVIPIFSRIRYQNRCRYCGSVLPKRPLIIELVGGAFAVFSVAMYGIHLSALLFFLVICDLMVITMIDADTQEIPPQLNVILLLLGIPAIWVLPGPTIIERVIGLFAISVPMFILMLFNGFGGGDVKMMFAAGFLLGWKGVVAAFFVGIIVGGAYAIYLLVKKKKGRKEQFAFGPFLAFGVLVSLTQNLGDTMISTYIDYVKSMMTSTY</sequence>
<proteinExistence type="inferred from homology"/>
<feature type="transmembrane region" description="Helical" evidence="7">
    <location>
        <begin position="226"/>
        <end position="243"/>
    </location>
</feature>
<dbReference type="Pfam" id="PF01478">
    <property type="entry name" value="Peptidase_A24"/>
    <property type="match status" value="1"/>
</dbReference>
<evidence type="ECO:0000256" key="7">
    <source>
        <dbReference type="SAM" id="Phobius"/>
    </source>
</evidence>
<feature type="transmembrane region" description="Helical" evidence="7">
    <location>
        <begin position="6"/>
        <end position="28"/>
    </location>
</feature>
<organism evidence="10 11">
    <name type="scientific">Wujia chipingensis</name>
    <dbReference type="NCBI Taxonomy" id="2763670"/>
    <lineage>
        <taxon>Bacteria</taxon>
        <taxon>Bacillati</taxon>
        <taxon>Bacillota</taxon>
        <taxon>Clostridia</taxon>
        <taxon>Lachnospirales</taxon>
        <taxon>Lachnospiraceae</taxon>
        <taxon>Wujia</taxon>
    </lineage>
</organism>
<dbReference type="PANTHER" id="PTHR30487:SF0">
    <property type="entry name" value="PREPILIN LEADER PEPTIDASE_N-METHYLTRANSFERASE-RELATED"/>
    <property type="match status" value="1"/>
</dbReference>
<dbReference type="Proteomes" id="UP000515819">
    <property type="component" value="Chromosome"/>
</dbReference>
<feature type="domain" description="Prepilin peptidase A24 N-terminal" evidence="9">
    <location>
        <begin position="15"/>
        <end position="96"/>
    </location>
</feature>
<evidence type="ECO:0000256" key="4">
    <source>
        <dbReference type="ARBA" id="ARBA00022692"/>
    </source>
</evidence>
<dbReference type="InterPro" id="IPR010627">
    <property type="entry name" value="Prepilin_pept_A24_N"/>
</dbReference>
<feature type="transmembrane region" description="Helical" evidence="7">
    <location>
        <begin position="85"/>
        <end position="111"/>
    </location>
</feature>
<keyword evidence="4 7" id="KW-0812">Transmembrane</keyword>
<name>A0A7G9FQK5_9FIRM</name>
<feature type="transmembrane region" description="Helical" evidence="7">
    <location>
        <begin position="155"/>
        <end position="174"/>
    </location>
</feature>
<dbReference type="GO" id="GO:0006465">
    <property type="term" value="P:signal peptide processing"/>
    <property type="evidence" value="ECO:0007669"/>
    <property type="project" value="TreeGrafter"/>
</dbReference>
<evidence type="ECO:0000256" key="5">
    <source>
        <dbReference type="ARBA" id="ARBA00022989"/>
    </source>
</evidence>
<dbReference type="KEGG" id="wcp:H9Q76_06070"/>
<evidence type="ECO:0000256" key="2">
    <source>
        <dbReference type="ARBA" id="ARBA00005801"/>
    </source>
</evidence>
<evidence type="ECO:0000259" key="9">
    <source>
        <dbReference type="Pfam" id="PF06750"/>
    </source>
</evidence>
<dbReference type="EMBL" id="CP060632">
    <property type="protein sequence ID" value="QNM00837.1"/>
    <property type="molecule type" value="Genomic_DNA"/>
</dbReference>
<evidence type="ECO:0000256" key="6">
    <source>
        <dbReference type="ARBA" id="ARBA00023136"/>
    </source>
</evidence>
<dbReference type="InterPro" id="IPR050882">
    <property type="entry name" value="Prepilin_peptidase/N-MTase"/>
</dbReference>
<gene>
    <name evidence="10" type="ORF">H9Q76_06070</name>
</gene>
<dbReference type="RefSeq" id="WP_249321837.1">
    <property type="nucleotide sequence ID" value="NZ_CP060632.1"/>
</dbReference>
<keyword evidence="5 7" id="KW-1133">Transmembrane helix</keyword>
<evidence type="ECO:0000259" key="8">
    <source>
        <dbReference type="Pfam" id="PF01478"/>
    </source>
</evidence>
<evidence type="ECO:0000256" key="1">
    <source>
        <dbReference type="ARBA" id="ARBA00004651"/>
    </source>
</evidence>
<dbReference type="InterPro" id="IPR000045">
    <property type="entry name" value="Prepilin_IV_endopep_pep"/>
</dbReference>
<evidence type="ECO:0000313" key="10">
    <source>
        <dbReference type="EMBL" id="QNM00837.1"/>
    </source>
</evidence>
<dbReference type="Gene3D" id="1.20.120.1220">
    <property type="match status" value="1"/>
</dbReference>
<dbReference type="PANTHER" id="PTHR30487">
    <property type="entry name" value="TYPE 4 PREPILIN-LIKE PROTEINS LEADER PEPTIDE-PROCESSING ENZYME"/>
    <property type="match status" value="1"/>
</dbReference>
<protein>
    <submittedName>
        <fullName evidence="10">Prepilin peptidase</fullName>
    </submittedName>
</protein>
<dbReference type="Pfam" id="PF06750">
    <property type="entry name" value="A24_N_bact"/>
    <property type="match status" value="1"/>
</dbReference>
<evidence type="ECO:0000256" key="3">
    <source>
        <dbReference type="ARBA" id="ARBA00022475"/>
    </source>
</evidence>
<keyword evidence="3" id="KW-1003">Cell membrane</keyword>
<feature type="transmembrane region" description="Helical" evidence="7">
    <location>
        <begin position="194"/>
        <end position="214"/>
    </location>
</feature>
<evidence type="ECO:0000313" key="11">
    <source>
        <dbReference type="Proteomes" id="UP000515819"/>
    </source>
</evidence>
<dbReference type="AlphaFoldDB" id="A0A7G9FQK5"/>
<comment type="similarity">
    <text evidence="2">Belongs to the peptidase A24 family.</text>
</comment>